<accession>A0A8J3A549</accession>
<keyword evidence="2" id="KW-0472">Membrane</keyword>
<feature type="transmembrane region" description="Helical" evidence="2">
    <location>
        <begin position="122"/>
        <end position="142"/>
    </location>
</feature>
<evidence type="ECO:0000256" key="2">
    <source>
        <dbReference type="SAM" id="Phobius"/>
    </source>
</evidence>
<dbReference type="InterPro" id="IPR005182">
    <property type="entry name" value="YdbS-like_PH"/>
</dbReference>
<feature type="region of interest" description="Disordered" evidence="1">
    <location>
        <begin position="1"/>
        <end position="84"/>
    </location>
</feature>
<reference evidence="4" key="1">
    <citation type="journal article" date="2014" name="Int. J. Syst. Evol. Microbiol.">
        <title>Complete genome sequence of Corynebacterium casei LMG S-19264T (=DSM 44701T), isolated from a smear-ripened cheese.</title>
        <authorList>
            <consortium name="US DOE Joint Genome Institute (JGI-PGF)"/>
            <person name="Walter F."/>
            <person name="Albersmeier A."/>
            <person name="Kalinowski J."/>
            <person name="Ruckert C."/>
        </authorList>
    </citation>
    <scope>NUCLEOTIDE SEQUENCE</scope>
    <source>
        <strain evidence="4">CGMCC 1.14988</strain>
    </source>
</reference>
<keyword evidence="5" id="KW-1185">Reference proteome</keyword>
<feature type="compositionally biased region" description="Low complexity" evidence="1">
    <location>
        <begin position="36"/>
        <end position="70"/>
    </location>
</feature>
<dbReference type="EMBL" id="BMHA01000001">
    <property type="protein sequence ID" value="GGI03195.1"/>
    <property type="molecule type" value="Genomic_DNA"/>
</dbReference>
<reference evidence="4" key="2">
    <citation type="submission" date="2020-09" db="EMBL/GenBank/DDBJ databases">
        <authorList>
            <person name="Sun Q."/>
            <person name="Zhou Y."/>
        </authorList>
    </citation>
    <scope>NUCLEOTIDE SEQUENCE</scope>
    <source>
        <strain evidence="4">CGMCC 1.14988</strain>
    </source>
</reference>
<dbReference type="PANTHER" id="PTHR34473">
    <property type="entry name" value="UPF0699 TRANSMEMBRANE PROTEIN YDBS"/>
    <property type="match status" value="1"/>
</dbReference>
<name>A0A8J3A549_9ACTN</name>
<sequence length="243" mass="25593">MRCEATNLDPCPERRVTRPDDPPPPVPPPPPPPAPGGASAPSTGGSTPVGPGPSTTPAGAPPSTGTADATPPRPSSVREPLDDRERGLDPRIVQVWRVGNAFGALFPLGPPAVLGPLLLGRWGWAITAAAVALFVAWVAWWPRAQFRRWHWRLTDLAIELRHGVVVHRHQAVPYFRIQQIDVAQGPLDRLLGLATLQVTTASASGSAALPGIPAADAPDVRIDLLARAAAAVGEHEGELRDAV</sequence>
<gene>
    <name evidence="4" type="ORF">GCM10011354_02940</name>
</gene>
<dbReference type="Pfam" id="PF03703">
    <property type="entry name" value="bPH_2"/>
    <property type="match status" value="1"/>
</dbReference>
<feature type="domain" description="YdbS-like PH" evidence="3">
    <location>
        <begin position="147"/>
        <end position="221"/>
    </location>
</feature>
<comment type="caution">
    <text evidence="4">The sequence shown here is derived from an EMBL/GenBank/DDBJ whole genome shotgun (WGS) entry which is preliminary data.</text>
</comment>
<evidence type="ECO:0000256" key="1">
    <source>
        <dbReference type="SAM" id="MobiDB-lite"/>
    </source>
</evidence>
<dbReference type="AlphaFoldDB" id="A0A8J3A549"/>
<protein>
    <recommendedName>
        <fullName evidence="3">YdbS-like PH domain-containing protein</fullName>
    </recommendedName>
</protein>
<dbReference type="PANTHER" id="PTHR34473:SF3">
    <property type="entry name" value="TRANSMEMBRANE PROTEIN-RELATED"/>
    <property type="match status" value="1"/>
</dbReference>
<dbReference type="Proteomes" id="UP000650511">
    <property type="component" value="Unassembled WGS sequence"/>
</dbReference>
<evidence type="ECO:0000313" key="4">
    <source>
        <dbReference type="EMBL" id="GGI03195.1"/>
    </source>
</evidence>
<feature type="compositionally biased region" description="Basic and acidic residues" evidence="1">
    <location>
        <begin position="11"/>
        <end position="21"/>
    </location>
</feature>
<evidence type="ECO:0000259" key="3">
    <source>
        <dbReference type="Pfam" id="PF03703"/>
    </source>
</evidence>
<feature type="compositionally biased region" description="Pro residues" evidence="1">
    <location>
        <begin position="22"/>
        <end position="35"/>
    </location>
</feature>
<organism evidence="4 5">
    <name type="scientific">Egicoccus halophilus</name>
    <dbReference type="NCBI Taxonomy" id="1670830"/>
    <lineage>
        <taxon>Bacteria</taxon>
        <taxon>Bacillati</taxon>
        <taxon>Actinomycetota</taxon>
        <taxon>Nitriliruptoria</taxon>
        <taxon>Egicoccales</taxon>
        <taxon>Egicoccaceae</taxon>
        <taxon>Egicoccus</taxon>
    </lineage>
</organism>
<keyword evidence="2" id="KW-1133">Transmembrane helix</keyword>
<evidence type="ECO:0000313" key="5">
    <source>
        <dbReference type="Proteomes" id="UP000650511"/>
    </source>
</evidence>
<proteinExistence type="predicted"/>
<keyword evidence="2" id="KW-0812">Transmembrane</keyword>